<evidence type="ECO:0000259" key="14">
    <source>
        <dbReference type="PROSITE" id="PS50172"/>
    </source>
</evidence>
<evidence type="ECO:0000313" key="15">
    <source>
        <dbReference type="EMBL" id="KAL3686127.1"/>
    </source>
</evidence>
<dbReference type="GO" id="GO:0006281">
    <property type="term" value="P:DNA repair"/>
    <property type="evidence" value="ECO:0007669"/>
    <property type="project" value="UniProtKB-KW"/>
</dbReference>
<gene>
    <name evidence="15" type="ORF">R1sor_004149</name>
</gene>
<feature type="region of interest" description="Disordered" evidence="13">
    <location>
        <begin position="265"/>
        <end position="300"/>
    </location>
</feature>
<keyword evidence="6" id="KW-0479">Metal-binding</keyword>
<keyword evidence="5" id="KW-0235">DNA replication</keyword>
<feature type="compositionally biased region" description="Basic and acidic residues" evidence="13">
    <location>
        <begin position="287"/>
        <end position="300"/>
    </location>
</feature>
<dbReference type="GO" id="GO:0046872">
    <property type="term" value="F:metal ion binding"/>
    <property type="evidence" value="ECO:0007669"/>
    <property type="project" value="UniProtKB-KW"/>
</dbReference>
<dbReference type="CDD" id="cd00114">
    <property type="entry name" value="LIGANc"/>
    <property type="match status" value="1"/>
</dbReference>
<reference evidence="15 16" key="1">
    <citation type="submission" date="2024-09" db="EMBL/GenBank/DDBJ databases">
        <title>Chromosome-scale assembly of Riccia sorocarpa.</title>
        <authorList>
            <person name="Paukszto L."/>
        </authorList>
    </citation>
    <scope>NUCLEOTIDE SEQUENCE [LARGE SCALE GENOMIC DNA]</scope>
    <source>
        <strain evidence="15">LP-2024</strain>
        <tissue evidence="15">Aerial parts of the thallus</tissue>
    </source>
</reference>
<dbReference type="Pfam" id="PF12826">
    <property type="entry name" value="HHH_2"/>
    <property type="match status" value="1"/>
</dbReference>
<evidence type="ECO:0000256" key="3">
    <source>
        <dbReference type="ARBA" id="ARBA00012722"/>
    </source>
</evidence>
<comment type="cofactor">
    <cofactor evidence="1">
        <name>Mg(2+)</name>
        <dbReference type="ChEBI" id="CHEBI:18420"/>
    </cofactor>
</comment>
<evidence type="ECO:0000256" key="10">
    <source>
        <dbReference type="ARBA" id="ARBA00023027"/>
    </source>
</evidence>
<keyword evidence="4" id="KW-0436">Ligase</keyword>
<evidence type="ECO:0000256" key="4">
    <source>
        <dbReference type="ARBA" id="ARBA00022598"/>
    </source>
</evidence>
<organism evidence="15 16">
    <name type="scientific">Riccia sorocarpa</name>
    <dbReference type="NCBI Taxonomy" id="122646"/>
    <lineage>
        <taxon>Eukaryota</taxon>
        <taxon>Viridiplantae</taxon>
        <taxon>Streptophyta</taxon>
        <taxon>Embryophyta</taxon>
        <taxon>Marchantiophyta</taxon>
        <taxon>Marchantiopsida</taxon>
        <taxon>Marchantiidae</taxon>
        <taxon>Marchantiales</taxon>
        <taxon>Ricciaceae</taxon>
        <taxon>Riccia</taxon>
    </lineage>
</organism>
<evidence type="ECO:0000256" key="12">
    <source>
        <dbReference type="ARBA" id="ARBA00034005"/>
    </source>
</evidence>
<keyword evidence="16" id="KW-1185">Reference proteome</keyword>
<dbReference type="Gene3D" id="3.30.470.30">
    <property type="entry name" value="DNA ligase/mRNA capping enzyme"/>
    <property type="match status" value="1"/>
</dbReference>
<comment type="catalytic activity">
    <reaction evidence="12">
        <text>NAD(+) + (deoxyribonucleotide)n-3'-hydroxyl + 5'-phospho-(deoxyribonucleotide)m = (deoxyribonucleotide)n+m + AMP + beta-nicotinamide D-nucleotide.</text>
        <dbReference type="EC" id="6.5.1.2"/>
    </reaction>
</comment>
<keyword evidence="9" id="KW-0460">Magnesium</keyword>
<dbReference type="InterPro" id="IPR018239">
    <property type="entry name" value="DNA_ligase_AS"/>
</dbReference>
<feature type="region of interest" description="Disordered" evidence="13">
    <location>
        <begin position="175"/>
        <end position="203"/>
    </location>
</feature>
<evidence type="ECO:0000256" key="1">
    <source>
        <dbReference type="ARBA" id="ARBA00001946"/>
    </source>
</evidence>
<dbReference type="InterPro" id="IPR004150">
    <property type="entry name" value="NAD_DNA_ligase_OB"/>
</dbReference>
<dbReference type="Gene3D" id="2.40.50.140">
    <property type="entry name" value="Nucleic acid-binding proteins"/>
    <property type="match status" value="1"/>
</dbReference>
<dbReference type="EMBL" id="JBJQOH010000006">
    <property type="protein sequence ID" value="KAL3686127.1"/>
    <property type="molecule type" value="Genomic_DNA"/>
</dbReference>
<dbReference type="NCBIfam" id="TIGR00575">
    <property type="entry name" value="dnlj"/>
    <property type="match status" value="1"/>
</dbReference>
<proteinExistence type="inferred from homology"/>
<dbReference type="InterPro" id="IPR012340">
    <property type="entry name" value="NA-bd_OB-fold"/>
</dbReference>
<dbReference type="Gene3D" id="6.20.10.30">
    <property type="match status" value="1"/>
</dbReference>
<dbReference type="Gene3D" id="3.40.50.10190">
    <property type="entry name" value="BRCT domain"/>
    <property type="match status" value="1"/>
</dbReference>
<keyword evidence="11" id="KW-0234">DNA repair</keyword>
<dbReference type="InterPro" id="IPR001357">
    <property type="entry name" value="BRCT_dom"/>
</dbReference>
<dbReference type="InterPro" id="IPR036420">
    <property type="entry name" value="BRCT_dom_sf"/>
</dbReference>
<evidence type="ECO:0000256" key="8">
    <source>
        <dbReference type="ARBA" id="ARBA00022833"/>
    </source>
</evidence>
<accession>A0ABD3H6H1</accession>
<dbReference type="Gene3D" id="1.10.150.20">
    <property type="entry name" value="5' to 3' exonuclease, C-terminal subdomain"/>
    <property type="match status" value="2"/>
</dbReference>
<evidence type="ECO:0000256" key="9">
    <source>
        <dbReference type="ARBA" id="ARBA00022842"/>
    </source>
</evidence>
<evidence type="ECO:0000256" key="6">
    <source>
        <dbReference type="ARBA" id="ARBA00022723"/>
    </source>
</evidence>
<dbReference type="SMART" id="SM00278">
    <property type="entry name" value="HhH1"/>
    <property type="match status" value="3"/>
</dbReference>
<dbReference type="AlphaFoldDB" id="A0ABD3H6H1"/>
<keyword evidence="10" id="KW-0520">NAD</keyword>
<dbReference type="InterPro" id="IPR013839">
    <property type="entry name" value="DNAligase_adenylation"/>
</dbReference>
<dbReference type="InterPro" id="IPR041663">
    <property type="entry name" value="DisA/LigA_HHH"/>
</dbReference>
<evidence type="ECO:0000256" key="2">
    <source>
        <dbReference type="ARBA" id="ARBA00004067"/>
    </source>
</evidence>
<dbReference type="GO" id="GO:0003911">
    <property type="term" value="F:DNA ligase (NAD+) activity"/>
    <property type="evidence" value="ECO:0007669"/>
    <property type="project" value="UniProtKB-EC"/>
</dbReference>
<comment type="caution">
    <text evidence="15">The sequence shown here is derived from an EMBL/GenBank/DDBJ whole genome shotgun (WGS) entry which is preliminary data.</text>
</comment>
<dbReference type="SUPFAM" id="SSF52113">
    <property type="entry name" value="BRCT domain"/>
    <property type="match status" value="1"/>
</dbReference>
<evidence type="ECO:0000256" key="11">
    <source>
        <dbReference type="ARBA" id="ARBA00023204"/>
    </source>
</evidence>
<sequence>MHRTVGRYQGWKFNDYLVGLSHNSWTHLSDGAGTSIQGTACAKSTLPRMKTKYFYPMETVAFKPSLPMAITGEERKRIVFTPSLQSRMNAKGKLVDWKSRIDKFLSSKSLMASAFQVLRDLRNEKFRLGLFRLDRSASPDISVLRSYPYESSREAEFGWSSALWEAEVSNSAENEVLQNRSSSIADMNRENRSPDCTNETESESSCRDLKVVVEHSGKSFANVTSEFSNMDQVQATPLDVPMHHNAIITPLENNTRLADTIEGSREVENHHSATSGGSDVGEIESTLEDRVSSSNCKSREDVAPAYWKQTSEESILESDIAAVGLPGEIEMQEKMERLRVLREVISHHSYQYNTLDDPTISDAAYDALMKEMRQIEASIVGPKDSELPMVGAPPSSALNKVQHTVPMLSLASVQKEEELVVWHQRLQQRLEMEGKSLQWVVEPKVDGLALSLRYENGRLVCACTRGNGWEGEDVTHNAQNVQNIPPVIPEQLPGSSSLFSSIEVRGEIYMQTKDFEELNALKVQSGEKPFANPRNAAAGSMRLLPSQKLNHRPLTFVAYSIPNLAFAEGKEELESSPATPSSQWEALQILKSLGFFVNEDNQIFDSFDSALEYAKRWMNKRQSLGYEADGVVFKLNDLEVQRRLGSVGGDPRWAVAWKFAATEVVTVLEGIELTVGRTGVIVPNARLKPVELGGVSIRRATLHNFRHVKNLGLCEGDHVIVQRAGDVIPRVVQSLKELRRHEAQPWVPPTQCPSCGTELTEDPKKAMVYCRNPDCSSRRSRQVEHFAKSLISGLGPKILTQLQEEGLVVDVADLYSLHEEALANVPGLGKKSARALLSAVEESKKKPDWEFIAALGIPRVGVITSKSLDEHLGGLRGLFDASSEELLNVPGVGEQTLKSVVDWCHCESNIGLVSELLAAGCSHNSAQAKSTEKKVSGSSETTVSSGSVVQDSYDNTVDDQLQTGMESAAEAETFEDNTPGADTTSSEQKLHGRIVVVTGSFDPFDRQYMHELVRSHGGQVRTSVTSKTSFVLAGESPGPKKLAMCEQLGINVFDWDKFQSLIGEELKE</sequence>
<dbReference type="HAMAP" id="MF_01588">
    <property type="entry name" value="DNA_ligase_A"/>
    <property type="match status" value="1"/>
</dbReference>
<dbReference type="InterPro" id="IPR010994">
    <property type="entry name" value="RuvA_2-like"/>
</dbReference>
<feature type="region of interest" description="Disordered" evidence="13">
    <location>
        <begin position="929"/>
        <end position="954"/>
    </location>
</feature>
<protein>
    <recommendedName>
        <fullName evidence="3">DNA ligase (NAD(+))</fullName>
        <ecNumber evidence="3">6.5.1.2</ecNumber>
    </recommendedName>
</protein>
<feature type="compositionally biased region" description="Low complexity" evidence="13">
    <location>
        <begin position="936"/>
        <end position="949"/>
    </location>
</feature>
<feature type="domain" description="BRCT" evidence="14">
    <location>
        <begin position="985"/>
        <end position="1055"/>
    </location>
</feature>
<dbReference type="InterPro" id="IPR013840">
    <property type="entry name" value="DNAligase_N"/>
</dbReference>
<dbReference type="InterPro" id="IPR001679">
    <property type="entry name" value="DNA_ligase"/>
</dbReference>
<dbReference type="SMART" id="SM00532">
    <property type="entry name" value="LIGANc"/>
    <property type="match status" value="1"/>
</dbReference>
<dbReference type="SUPFAM" id="SSF50249">
    <property type="entry name" value="Nucleic acid-binding proteins"/>
    <property type="match status" value="1"/>
</dbReference>
<feature type="compositionally biased region" description="Polar residues" evidence="13">
    <location>
        <begin position="175"/>
        <end position="185"/>
    </location>
</feature>
<dbReference type="PROSITE" id="PS50172">
    <property type="entry name" value="BRCT"/>
    <property type="match status" value="1"/>
</dbReference>
<evidence type="ECO:0000256" key="13">
    <source>
        <dbReference type="SAM" id="MobiDB-lite"/>
    </source>
</evidence>
<dbReference type="PROSITE" id="PS01055">
    <property type="entry name" value="DNA_LIGASE_N1"/>
    <property type="match status" value="1"/>
</dbReference>
<dbReference type="SUPFAM" id="SSF47781">
    <property type="entry name" value="RuvA domain 2-like"/>
    <property type="match status" value="1"/>
</dbReference>
<comment type="function">
    <text evidence="2">DNA ligase that catalyzes the formation of phosphodiester linkages between 5'-phosphoryl and 3'-hydroxyl groups in double-stranded DNA using NAD as a coenzyme and as the energy source for the reaction. It is essential for DNA replication and repair of damaged DNA.</text>
</comment>
<dbReference type="InterPro" id="IPR003583">
    <property type="entry name" value="Hlx-hairpin-Hlx_DNA-bd_motif"/>
</dbReference>
<evidence type="ECO:0000313" key="16">
    <source>
        <dbReference type="Proteomes" id="UP001633002"/>
    </source>
</evidence>
<name>A0ABD3H6H1_9MARC</name>
<dbReference type="SUPFAM" id="SSF56091">
    <property type="entry name" value="DNA ligase/mRNA capping enzyme, catalytic domain"/>
    <property type="match status" value="1"/>
</dbReference>
<dbReference type="Pfam" id="PF03120">
    <property type="entry name" value="OB_DNA_ligase"/>
    <property type="match status" value="1"/>
</dbReference>
<dbReference type="EC" id="6.5.1.2" evidence="3"/>
<keyword evidence="8" id="KW-0862">Zinc</keyword>
<evidence type="ECO:0000256" key="5">
    <source>
        <dbReference type="ARBA" id="ARBA00022705"/>
    </source>
</evidence>
<keyword evidence="7" id="KW-0227">DNA damage</keyword>
<dbReference type="NCBIfam" id="NF005932">
    <property type="entry name" value="PRK07956.1"/>
    <property type="match status" value="1"/>
</dbReference>
<dbReference type="Pfam" id="PF14520">
    <property type="entry name" value="HHH_5"/>
    <property type="match status" value="1"/>
</dbReference>
<dbReference type="Gene3D" id="1.10.287.610">
    <property type="entry name" value="Helix hairpin bin"/>
    <property type="match status" value="1"/>
</dbReference>
<dbReference type="PANTHER" id="PTHR23389">
    <property type="entry name" value="CHROMOSOME TRANSMISSION FIDELITY FACTOR 18"/>
    <property type="match status" value="1"/>
</dbReference>
<dbReference type="SMART" id="SM00292">
    <property type="entry name" value="BRCT"/>
    <property type="match status" value="1"/>
</dbReference>
<dbReference type="Pfam" id="PF00533">
    <property type="entry name" value="BRCT"/>
    <property type="match status" value="1"/>
</dbReference>
<dbReference type="PANTHER" id="PTHR23389:SF9">
    <property type="entry name" value="DNA LIGASE"/>
    <property type="match status" value="1"/>
</dbReference>
<dbReference type="Pfam" id="PF01653">
    <property type="entry name" value="DNA_ligase_aden"/>
    <property type="match status" value="1"/>
</dbReference>
<dbReference type="GO" id="GO:0006260">
    <property type="term" value="P:DNA replication"/>
    <property type="evidence" value="ECO:0007669"/>
    <property type="project" value="UniProtKB-KW"/>
</dbReference>
<evidence type="ECO:0000256" key="7">
    <source>
        <dbReference type="ARBA" id="ARBA00022763"/>
    </source>
</evidence>
<dbReference type="Proteomes" id="UP001633002">
    <property type="component" value="Unassembled WGS sequence"/>
</dbReference>